<comment type="similarity">
    <text evidence="1">Belongs to the Gfo/Idh/MocA family.</text>
</comment>
<dbReference type="Proteomes" id="UP000627573">
    <property type="component" value="Unassembled WGS sequence"/>
</dbReference>
<sequence>MGARIGVIGLGRIGSYHARNLLTTDGVDALVVTDVDARRTSDVASELDVESAADPDALLASGIDGVLIAASSSSHADLIEAAVRRDIPTFCEKPVADSIESSVRVLATAEQTSVPVQIGFQRRFDPSFVAAYNAVRSGELGWIHTLRSTTLDPAPPPISYIEHSGGIFRDCSIHDFDIVRWVSGREVTTVFATGSNQGDRGIADAGDVDTAATVLTFEGGTIAVVSNTRYNGRGYDCRLEVLGSADSVVAGLDDRLPLRSLDPGTSFPSQEPYTFFMDRFTSAYRAELEAFLGVVAGRRESPCTPTDAVESAWISEAATHSLREGRPVTITEVKDLFLHDKNEAHT</sequence>
<dbReference type="GO" id="GO:0000166">
    <property type="term" value="F:nucleotide binding"/>
    <property type="evidence" value="ECO:0007669"/>
    <property type="project" value="InterPro"/>
</dbReference>
<name>A0A1F2PNF5_RHOER</name>
<evidence type="ECO:0000313" key="6">
    <source>
        <dbReference type="Proteomes" id="UP000627573"/>
    </source>
</evidence>
<dbReference type="Pfam" id="PF01408">
    <property type="entry name" value="GFO_IDH_MocA"/>
    <property type="match status" value="1"/>
</dbReference>
<dbReference type="Pfam" id="PF22725">
    <property type="entry name" value="GFO_IDH_MocA_C3"/>
    <property type="match status" value="1"/>
</dbReference>
<protein>
    <submittedName>
        <fullName evidence="5">Gfo/Idh/MocA family oxidoreductase</fullName>
    </submittedName>
</protein>
<proteinExistence type="inferred from homology"/>
<dbReference type="InterPro" id="IPR036291">
    <property type="entry name" value="NAD(P)-bd_dom_sf"/>
</dbReference>
<evidence type="ECO:0000313" key="5">
    <source>
        <dbReference type="EMBL" id="MBH5146593.1"/>
    </source>
</evidence>
<evidence type="ECO:0000259" key="4">
    <source>
        <dbReference type="Pfam" id="PF22725"/>
    </source>
</evidence>
<keyword evidence="6" id="KW-1185">Reference proteome</keyword>
<dbReference type="PANTHER" id="PTHR42840">
    <property type="entry name" value="NAD(P)-BINDING ROSSMANN-FOLD SUPERFAMILY PROTEIN-RELATED"/>
    <property type="match status" value="1"/>
</dbReference>
<dbReference type="Gene3D" id="3.40.50.720">
    <property type="entry name" value="NAD(P)-binding Rossmann-like Domain"/>
    <property type="match status" value="1"/>
</dbReference>
<dbReference type="PANTHER" id="PTHR42840:SF3">
    <property type="entry name" value="BINDING ROSSMANN FOLD OXIDOREDUCTASE, PUTATIVE (AFU_ORTHOLOGUE AFUA_2G10240)-RELATED"/>
    <property type="match status" value="1"/>
</dbReference>
<gene>
    <name evidence="5" type="ORF">I3517_28705</name>
</gene>
<dbReference type="SUPFAM" id="SSF55347">
    <property type="entry name" value="Glyceraldehyde-3-phosphate dehydrogenase-like, C-terminal domain"/>
    <property type="match status" value="1"/>
</dbReference>
<dbReference type="SUPFAM" id="SSF51735">
    <property type="entry name" value="NAD(P)-binding Rossmann-fold domains"/>
    <property type="match status" value="1"/>
</dbReference>
<dbReference type="EMBL" id="JAECSB010000092">
    <property type="protein sequence ID" value="MBH5146593.1"/>
    <property type="molecule type" value="Genomic_DNA"/>
</dbReference>
<dbReference type="Gene3D" id="3.30.360.10">
    <property type="entry name" value="Dihydrodipicolinate Reductase, domain 2"/>
    <property type="match status" value="1"/>
</dbReference>
<evidence type="ECO:0000256" key="2">
    <source>
        <dbReference type="ARBA" id="ARBA00023002"/>
    </source>
</evidence>
<reference evidence="5 6" key="1">
    <citation type="submission" date="2020-12" db="EMBL/GenBank/DDBJ databases">
        <title>Draft genome sequence of furan degrading bacterial strain FUR100.</title>
        <authorList>
            <person name="Woiski C."/>
        </authorList>
    </citation>
    <scope>NUCLEOTIDE SEQUENCE [LARGE SCALE GENOMIC DNA]</scope>
    <source>
        <strain evidence="5 6">FUR100</strain>
    </source>
</reference>
<dbReference type="RefSeq" id="WP_070386858.1">
    <property type="nucleotide sequence ID" value="NZ_CP195194.1"/>
</dbReference>
<dbReference type="GO" id="GO:0016491">
    <property type="term" value="F:oxidoreductase activity"/>
    <property type="evidence" value="ECO:0007669"/>
    <property type="project" value="UniProtKB-KW"/>
</dbReference>
<dbReference type="InterPro" id="IPR055170">
    <property type="entry name" value="GFO_IDH_MocA-like_dom"/>
</dbReference>
<feature type="domain" description="Gfo/Idh/MocA-like oxidoreductase N-terminal" evidence="3">
    <location>
        <begin position="4"/>
        <end position="120"/>
    </location>
</feature>
<evidence type="ECO:0000256" key="1">
    <source>
        <dbReference type="ARBA" id="ARBA00010928"/>
    </source>
</evidence>
<dbReference type="AlphaFoldDB" id="A0A1F2PNF5"/>
<keyword evidence="2" id="KW-0560">Oxidoreductase</keyword>
<evidence type="ECO:0000259" key="3">
    <source>
        <dbReference type="Pfam" id="PF01408"/>
    </source>
</evidence>
<comment type="caution">
    <text evidence="5">The sequence shown here is derived from an EMBL/GenBank/DDBJ whole genome shotgun (WGS) entry which is preliminary data.</text>
</comment>
<organism evidence="5 6">
    <name type="scientific">Rhodococcus erythropolis</name>
    <name type="common">Arthrobacter picolinophilus</name>
    <dbReference type="NCBI Taxonomy" id="1833"/>
    <lineage>
        <taxon>Bacteria</taxon>
        <taxon>Bacillati</taxon>
        <taxon>Actinomycetota</taxon>
        <taxon>Actinomycetes</taxon>
        <taxon>Mycobacteriales</taxon>
        <taxon>Nocardiaceae</taxon>
        <taxon>Rhodococcus</taxon>
        <taxon>Rhodococcus erythropolis group</taxon>
    </lineage>
</organism>
<accession>A0A1F2PNF5</accession>
<dbReference type="InterPro" id="IPR000683">
    <property type="entry name" value="Gfo/Idh/MocA-like_OxRdtase_N"/>
</dbReference>
<feature type="domain" description="GFO/IDH/MocA-like oxidoreductase" evidence="4">
    <location>
        <begin position="129"/>
        <end position="248"/>
    </location>
</feature>